<gene>
    <name evidence="1" type="ORF">LMG28688_01420</name>
</gene>
<dbReference type="AlphaFoldDB" id="A0A6J5FNN9"/>
<proteinExistence type="predicted"/>
<evidence type="ECO:0000313" key="1">
    <source>
        <dbReference type="EMBL" id="CAB3782066.1"/>
    </source>
</evidence>
<evidence type="ECO:0000313" key="2">
    <source>
        <dbReference type="Proteomes" id="UP000494119"/>
    </source>
</evidence>
<dbReference type="EMBL" id="CADIKL010000005">
    <property type="protein sequence ID" value="CAB3782066.1"/>
    <property type="molecule type" value="Genomic_DNA"/>
</dbReference>
<keyword evidence="2" id="KW-1185">Reference proteome</keyword>
<accession>A0A6J5FNN9</accession>
<name>A0A6J5FNN9_9BURK</name>
<protein>
    <submittedName>
        <fullName evidence="1">Uncharacterized protein</fullName>
    </submittedName>
</protein>
<sequence>MSGCFNLSGDVQNRRKKDENAAYPLVSNEQVAALLGAFWGFR</sequence>
<dbReference type="Proteomes" id="UP000494119">
    <property type="component" value="Unassembled WGS sequence"/>
</dbReference>
<reference evidence="1 2" key="1">
    <citation type="submission" date="2020-04" db="EMBL/GenBank/DDBJ databases">
        <authorList>
            <person name="De Canck E."/>
        </authorList>
    </citation>
    <scope>NUCLEOTIDE SEQUENCE [LARGE SCALE GENOMIC DNA]</scope>
    <source>
        <strain evidence="1 2">LMG 28688</strain>
    </source>
</reference>
<organism evidence="1 2">
    <name type="scientific">Paraburkholderia caffeinitolerans</name>
    <dbReference type="NCBI Taxonomy" id="1723730"/>
    <lineage>
        <taxon>Bacteria</taxon>
        <taxon>Pseudomonadati</taxon>
        <taxon>Pseudomonadota</taxon>
        <taxon>Betaproteobacteria</taxon>
        <taxon>Burkholderiales</taxon>
        <taxon>Burkholderiaceae</taxon>
        <taxon>Paraburkholderia</taxon>
    </lineage>
</organism>